<gene>
    <name evidence="3" type="ORF">PNOK_0318500</name>
</gene>
<dbReference type="GO" id="GO:0019901">
    <property type="term" value="F:protein kinase binding"/>
    <property type="evidence" value="ECO:0007669"/>
    <property type="project" value="InterPro"/>
</dbReference>
<dbReference type="GO" id="GO:0005634">
    <property type="term" value="C:nucleus"/>
    <property type="evidence" value="ECO:0007669"/>
    <property type="project" value="TreeGrafter"/>
</dbReference>
<dbReference type="GO" id="GO:0016538">
    <property type="term" value="F:cyclin-dependent protein serine/threonine kinase regulator activity"/>
    <property type="evidence" value="ECO:0007669"/>
    <property type="project" value="TreeGrafter"/>
</dbReference>
<protein>
    <submittedName>
        <fullName evidence="3">Alternative cyclin Pcl1</fullName>
    </submittedName>
</protein>
<dbReference type="Proteomes" id="UP000217199">
    <property type="component" value="Unassembled WGS sequence"/>
</dbReference>
<dbReference type="InParanoid" id="A0A286ULV4"/>
<evidence type="ECO:0000313" key="3">
    <source>
        <dbReference type="EMBL" id="PAV20558.1"/>
    </source>
</evidence>
<dbReference type="STRING" id="2282107.A0A286ULV4"/>
<name>A0A286ULV4_9AGAM</name>
<dbReference type="PANTHER" id="PTHR15615:SF10">
    <property type="entry name" value="PHO85 CYCLIN-2-RELATED"/>
    <property type="match status" value="1"/>
</dbReference>
<accession>A0A286ULV4</accession>
<dbReference type="SUPFAM" id="SSF47954">
    <property type="entry name" value="Cyclin-like"/>
    <property type="match status" value="1"/>
</dbReference>
<dbReference type="GO" id="GO:0000307">
    <property type="term" value="C:cyclin-dependent protein kinase holoenzyme complex"/>
    <property type="evidence" value="ECO:0007669"/>
    <property type="project" value="TreeGrafter"/>
</dbReference>
<organism evidence="3 4">
    <name type="scientific">Pyrrhoderma noxium</name>
    <dbReference type="NCBI Taxonomy" id="2282107"/>
    <lineage>
        <taxon>Eukaryota</taxon>
        <taxon>Fungi</taxon>
        <taxon>Dikarya</taxon>
        <taxon>Basidiomycota</taxon>
        <taxon>Agaricomycotina</taxon>
        <taxon>Agaricomycetes</taxon>
        <taxon>Hymenochaetales</taxon>
        <taxon>Hymenochaetaceae</taxon>
        <taxon>Pyrrhoderma</taxon>
    </lineage>
</organism>
<feature type="region of interest" description="Disordered" evidence="1">
    <location>
        <begin position="324"/>
        <end position="418"/>
    </location>
</feature>
<dbReference type="PANTHER" id="PTHR15615">
    <property type="match status" value="1"/>
</dbReference>
<evidence type="ECO:0000259" key="2">
    <source>
        <dbReference type="Pfam" id="PF00134"/>
    </source>
</evidence>
<sequence length="500" mass="55300">MHDPALIDLLRQPVSDEMMRYVSQVLKSVIKVDEEELAARTLSPTSSMIMLMSNKPWGTSMVPLPTPPLTPVKTTFGEEGDLEGQLDAAGLQNQRQQQQQQQQQQGPPLPILEDFIKHLVEEANVQTPTLLTTVIYLERLRYRLPKLAKGMPCTRHRVFLATLIVAAKYLNDSSPKNKHWTRYGRVFDNPEVNLMESQLVSLLDFDLRFSEAQAIEYWARFMPRRSSSPQQDRETRLSAINLLKARSSRTNIKPQMPLTPPHDAVVPLSLRVGQPSKSASGYLDVPTSCLYLPSPISSGSSPSPMHAMTRCNTAESEISMCALTEDNGSSGSEQEDSDDERQVNATVPENLGSKSPSAAAGYQNGHRISFALPSRPPNARQAASRSSSYNVPQCRRSSSQFSSRSSMSTSSTMPSLPRIRESVSSGFFSRVFGNNNNGVKDKIDREEKDKGGYSDNMHGCDVIIASESSHIVDGKGIRANSQLIRASRVNYETDIEVAAV</sequence>
<evidence type="ECO:0000313" key="4">
    <source>
        <dbReference type="Proteomes" id="UP000217199"/>
    </source>
</evidence>
<dbReference type="InterPro" id="IPR036915">
    <property type="entry name" value="Cyclin-like_sf"/>
</dbReference>
<feature type="compositionally biased region" description="Polar residues" evidence="1">
    <location>
        <begin position="343"/>
        <end position="356"/>
    </location>
</feature>
<feature type="compositionally biased region" description="Low complexity" evidence="1">
    <location>
        <begin position="395"/>
        <end position="418"/>
    </location>
</feature>
<dbReference type="Gene3D" id="1.10.472.10">
    <property type="entry name" value="Cyclin-like"/>
    <property type="match status" value="1"/>
</dbReference>
<evidence type="ECO:0000256" key="1">
    <source>
        <dbReference type="SAM" id="MobiDB-lite"/>
    </source>
</evidence>
<feature type="domain" description="Cyclin N-terminal" evidence="2">
    <location>
        <begin position="98"/>
        <end position="208"/>
    </location>
</feature>
<proteinExistence type="predicted"/>
<dbReference type="OrthoDB" id="10250320at2759"/>
<dbReference type="AlphaFoldDB" id="A0A286ULV4"/>
<dbReference type="CDD" id="cd20557">
    <property type="entry name" value="CYCLIN_ScPCL1-like"/>
    <property type="match status" value="1"/>
</dbReference>
<dbReference type="InterPro" id="IPR013922">
    <property type="entry name" value="Cyclin_PHO80-like"/>
</dbReference>
<keyword evidence="4" id="KW-1185">Reference proteome</keyword>
<dbReference type="EMBL" id="NBII01000003">
    <property type="protein sequence ID" value="PAV20558.1"/>
    <property type="molecule type" value="Genomic_DNA"/>
</dbReference>
<dbReference type="InterPro" id="IPR006671">
    <property type="entry name" value="Cyclin_N"/>
</dbReference>
<feature type="compositionally biased region" description="Polar residues" evidence="1">
    <location>
        <begin position="381"/>
        <end position="391"/>
    </location>
</feature>
<dbReference type="Pfam" id="PF00134">
    <property type="entry name" value="Cyclin_N"/>
    <property type="match status" value="1"/>
</dbReference>
<comment type="caution">
    <text evidence="3">The sequence shown here is derived from an EMBL/GenBank/DDBJ whole genome shotgun (WGS) entry which is preliminary data.</text>
</comment>
<reference evidence="3 4" key="1">
    <citation type="journal article" date="2017" name="Mol. Ecol.">
        <title>Comparative and population genomic landscape of Phellinus noxius: A hypervariable fungus causing root rot in trees.</title>
        <authorList>
            <person name="Chung C.L."/>
            <person name="Lee T.J."/>
            <person name="Akiba M."/>
            <person name="Lee H.H."/>
            <person name="Kuo T.H."/>
            <person name="Liu D."/>
            <person name="Ke H.M."/>
            <person name="Yokoi T."/>
            <person name="Roa M.B."/>
            <person name="Lu M.J."/>
            <person name="Chang Y.Y."/>
            <person name="Ann P.J."/>
            <person name="Tsai J.N."/>
            <person name="Chen C.Y."/>
            <person name="Tzean S.S."/>
            <person name="Ota Y."/>
            <person name="Hattori T."/>
            <person name="Sahashi N."/>
            <person name="Liou R.F."/>
            <person name="Kikuchi T."/>
            <person name="Tsai I.J."/>
        </authorList>
    </citation>
    <scope>NUCLEOTIDE SEQUENCE [LARGE SCALE GENOMIC DNA]</scope>
    <source>
        <strain evidence="3 4">FFPRI411160</strain>
    </source>
</reference>